<dbReference type="PRINTS" id="PR01543">
    <property type="entry name" value="ANATRNSFRASE"/>
</dbReference>
<dbReference type="Pfam" id="PF00797">
    <property type="entry name" value="Acetyltransf_2"/>
    <property type="match status" value="1"/>
</dbReference>
<dbReference type="KEGG" id="pchm:VFPPC_14879"/>
<accession>A0A179FB63</accession>
<dbReference type="RefSeq" id="XP_018140284.1">
    <property type="nucleotide sequence ID" value="XM_018292647.1"/>
</dbReference>
<dbReference type="OrthoDB" id="10260017at2759"/>
<reference evidence="3 4" key="1">
    <citation type="journal article" date="2016" name="PLoS Pathog.">
        <title>Biosynthesis of antibiotic leucinostatins in bio-control fungus Purpureocillium lilacinum and their inhibition on phytophthora revealed by genome mining.</title>
        <authorList>
            <person name="Wang G."/>
            <person name="Liu Z."/>
            <person name="Lin R."/>
            <person name="Li E."/>
            <person name="Mao Z."/>
            <person name="Ling J."/>
            <person name="Yang Y."/>
            <person name="Yin W.B."/>
            <person name="Xie B."/>
        </authorList>
    </citation>
    <scope>NUCLEOTIDE SEQUENCE [LARGE SCALE GENOMIC DNA]</scope>
    <source>
        <strain evidence="3">170</strain>
    </source>
</reference>
<dbReference type="GO" id="GO:0016407">
    <property type="term" value="F:acetyltransferase activity"/>
    <property type="evidence" value="ECO:0007669"/>
    <property type="project" value="InterPro"/>
</dbReference>
<dbReference type="InterPro" id="IPR038765">
    <property type="entry name" value="Papain-like_cys_pep_sf"/>
</dbReference>
<keyword evidence="2" id="KW-0808">Transferase</keyword>
<evidence type="ECO:0000313" key="3">
    <source>
        <dbReference type="EMBL" id="OAQ62704.1"/>
    </source>
</evidence>
<dbReference type="AlphaFoldDB" id="A0A179FB63"/>
<evidence type="ECO:0000256" key="1">
    <source>
        <dbReference type="ARBA" id="ARBA00006547"/>
    </source>
</evidence>
<dbReference type="InterPro" id="IPR001447">
    <property type="entry name" value="Arylamine_N-AcTrfase"/>
</dbReference>
<keyword evidence="2" id="KW-0012">Acyltransferase</keyword>
<comment type="caution">
    <text evidence="3">The sequence shown here is derived from an EMBL/GenBank/DDBJ whole genome shotgun (WGS) entry which is preliminary data.</text>
</comment>
<keyword evidence="4" id="KW-1185">Reference proteome</keyword>
<dbReference type="Gene3D" id="3.30.2140.20">
    <property type="match status" value="1"/>
</dbReference>
<dbReference type="SUPFAM" id="SSF54001">
    <property type="entry name" value="Cysteine proteinases"/>
    <property type="match status" value="1"/>
</dbReference>
<dbReference type="GeneID" id="28856641"/>
<dbReference type="PANTHER" id="PTHR11786:SF0">
    <property type="entry name" value="ARYLAMINE N-ACETYLTRANSFERASE 4-RELATED"/>
    <property type="match status" value="1"/>
</dbReference>
<dbReference type="PANTHER" id="PTHR11786">
    <property type="entry name" value="N-HYDROXYARYLAMINE O-ACETYLTRANSFERASE"/>
    <property type="match status" value="1"/>
</dbReference>
<evidence type="ECO:0000256" key="2">
    <source>
        <dbReference type="RuleBase" id="RU003452"/>
    </source>
</evidence>
<sequence>MAISKPLLHSFFERIKYPQSQHPKDKLQFLSELQKFFIANIPFETLALHYSVDKNVSLEVADIYDKIVVRNRGGYCHELNTLMGAVLRALGFHSFAVVCRFWNSRAEPPQYRPISHMANIVTIDGMKYLVDVGCGIQGPCRPLPLVASTPSPGLPSQELKLEYRNLSRHLDENQRVWVYYQRWGQGPWEEIYNFAETEFFPADFEILNYYTIKCSPFSRMVLVQKFLKDDETDGLYGTLVLLDDKLNQKTEAGEVLVATLNSEEDRVAAFSEYFSIQLTMEERNAITTPIHHVAK</sequence>
<dbReference type="InterPro" id="IPR053710">
    <property type="entry name" value="Arylamine_NAT_domain_sf"/>
</dbReference>
<dbReference type="Proteomes" id="UP000078397">
    <property type="component" value="Unassembled WGS sequence"/>
</dbReference>
<protein>
    <submittedName>
        <fullName evidence="3">Arylamine n-acetyltransferase 1</fullName>
    </submittedName>
</protein>
<dbReference type="STRING" id="1380566.A0A179FB63"/>
<organism evidence="3 4">
    <name type="scientific">Pochonia chlamydosporia 170</name>
    <dbReference type="NCBI Taxonomy" id="1380566"/>
    <lineage>
        <taxon>Eukaryota</taxon>
        <taxon>Fungi</taxon>
        <taxon>Dikarya</taxon>
        <taxon>Ascomycota</taxon>
        <taxon>Pezizomycotina</taxon>
        <taxon>Sordariomycetes</taxon>
        <taxon>Hypocreomycetidae</taxon>
        <taxon>Hypocreales</taxon>
        <taxon>Clavicipitaceae</taxon>
        <taxon>Pochonia</taxon>
    </lineage>
</organism>
<evidence type="ECO:0000313" key="4">
    <source>
        <dbReference type="Proteomes" id="UP000078397"/>
    </source>
</evidence>
<name>A0A179FB63_METCM</name>
<dbReference type="EMBL" id="LSBJ02000006">
    <property type="protein sequence ID" value="OAQ62704.1"/>
    <property type="molecule type" value="Genomic_DNA"/>
</dbReference>
<proteinExistence type="inferred from homology"/>
<comment type="similarity">
    <text evidence="1 2">Belongs to the arylamine N-acetyltransferase family.</text>
</comment>
<gene>
    <name evidence="3" type="ORF">VFPPC_14879</name>
</gene>